<comment type="caution">
    <text evidence="2">The sequence shown here is derived from an EMBL/GenBank/DDBJ whole genome shotgun (WGS) entry which is preliminary data.</text>
</comment>
<dbReference type="Pfam" id="PF01636">
    <property type="entry name" value="APH"/>
    <property type="match status" value="1"/>
</dbReference>
<dbReference type="EC" id="2.7.1.-" evidence="2"/>
<gene>
    <name evidence="2" type="ORF">WIS52_06680</name>
</gene>
<keyword evidence="2" id="KW-0808">Transferase</keyword>
<organism evidence="2 3">
    <name type="scientific">Pseudonocardia nematodicida</name>
    <dbReference type="NCBI Taxonomy" id="1206997"/>
    <lineage>
        <taxon>Bacteria</taxon>
        <taxon>Bacillati</taxon>
        <taxon>Actinomycetota</taxon>
        <taxon>Actinomycetes</taxon>
        <taxon>Pseudonocardiales</taxon>
        <taxon>Pseudonocardiaceae</taxon>
        <taxon>Pseudonocardia</taxon>
    </lineage>
</organism>
<dbReference type="RefSeq" id="WP_349297233.1">
    <property type="nucleotide sequence ID" value="NZ_JBEDNQ010000002.1"/>
</dbReference>
<dbReference type="Gene3D" id="1.10.510.10">
    <property type="entry name" value="Transferase(Phosphotransferase) domain 1"/>
    <property type="match status" value="1"/>
</dbReference>
<dbReference type="Proteomes" id="UP001494902">
    <property type="component" value="Unassembled WGS sequence"/>
</dbReference>
<protein>
    <submittedName>
        <fullName evidence="2">Aminoglycoside phosphotransferase family protein</fullName>
        <ecNumber evidence="2">2.7.1.-</ecNumber>
    </submittedName>
</protein>
<dbReference type="InterPro" id="IPR002575">
    <property type="entry name" value="Aminoglycoside_PTrfase"/>
</dbReference>
<keyword evidence="3" id="KW-1185">Reference proteome</keyword>
<evidence type="ECO:0000259" key="1">
    <source>
        <dbReference type="Pfam" id="PF01636"/>
    </source>
</evidence>
<dbReference type="EMBL" id="JBEDNQ010000002">
    <property type="protein sequence ID" value="MEQ3550153.1"/>
    <property type="molecule type" value="Genomic_DNA"/>
</dbReference>
<sequence>MENRPAGFTDDDLRAGLRRHHGIEASALRYRAVGFGDYHWEATGTDGRQWFVKVSDLADKPQCGDTPATALAGYRAALRTATELRDAGGLEFVVAPRPSLDGEPVADLDGRWALTVFDRIDAATFDFYTELPATDRDDVLTLLARLHEAPPPASTPSHSPEVGDRKEIEDALAELGTPWTAGRFSEPAREALTTYVAAVRARLAEADELIGRVHAAGRPRVVTHGEPHPGNLLRRDDGFALVDWDTVGLGVPERDLAVVGSDPDVVEGYAGLTGVVPDPAALRLYRLRWRLTDLGEFLLWFRGPHADDGDSVTAWDGLRQTLADLEDFPG</sequence>
<dbReference type="Gene3D" id="3.30.200.20">
    <property type="entry name" value="Phosphorylase Kinase, domain 1"/>
    <property type="match status" value="1"/>
</dbReference>
<accession>A0ABV1K8G8</accession>
<name>A0ABV1K8G8_9PSEU</name>
<evidence type="ECO:0000313" key="3">
    <source>
        <dbReference type="Proteomes" id="UP001494902"/>
    </source>
</evidence>
<dbReference type="InterPro" id="IPR011009">
    <property type="entry name" value="Kinase-like_dom_sf"/>
</dbReference>
<dbReference type="SUPFAM" id="SSF56112">
    <property type="entry name" value="Protein kinase-like (PK-like)"/>
    <property type="match status" value="1"/>
</dbReference>
<proteinExistence type="predicted"/>
<reference evidence="2 3" key="1">
    <citation type="submission" date="2024-03" db="EMBL/GenBank/DDBJ databases">
        <title>Draft genome sequence of Pseudonocardia nematodicida JCM 31783.</title>
        <authorList>
            <person name="Butdee W."/>
            <person name="Duangmal K."/>
        </authorList>
    </citation>
    <scope>NUCLEOTIDE SEQUENCE [LARGE SCALE GENOMIC DNA]</scope>
    <source>
        <strain evidence="2 3">JCM 31783</strain>
    </source>
</reference>
<dbReference type="Gene3D" id="1.20.58.840">
    <property type="match status" value="1"/>
</dbReference>
<feature type="domain" description="Aminoglycoside phosphotransferase" evidence="1">
    <location>
        <begin position="37"/>
        <end position="284"/>
    </location>
</feature>
<evidence type="ECO:0000313" key="2">
    <source>
        <dbReference type="EMBL" id="MEQ3550153.1"/>
    </source>
</evidence>
<dbReference type="GO" id="GO:0016740">
    <property type="term" value="F:transferase activity"/>
    <property type="evidence" value="ECO:0007669"/>
    <property type="project" value="UniProtKB-KW"/>
</dbReference>